<gene>
    <name evidence="10" type="ordered locus">Aboo_1103</name>
</gene>
<accession>D3T9Y3</accession>
<dbReference type="Pfam" id="PF00270">
    <property type="entry name" value="DEAD"/>
    <property type="match status" value="1"/>
</dbReference>
<reference evidence="10" key="1">
    <citation type="submission" date="2010-02" db="EMBL/GenBank/DDBJ databases">
        <title>Complete sequence of Aciduliprofundum boonei T469.</title>
        <authorList>
            <consortium name="US DOE Joint Genome Institute"/>
            <person name="Lucas S."/>
            <person name="Copeland A."/>
            <person name="Lapidus A."/>
            <person name="Cheng J.-F."/>
            <person name="Bruce D."/>
            <person name="Goodwin L."/>
            <person name="Pitluck S."/>
            <person name="Saunders E."/>
            <person name="Detter J.C."/>
            <person name="Han C."/>
            <person name="Tapia R."/>
            <person name="Land M."/>
            <person name="Hauser L."/>
            <person name="Kyrpides N."/>
            <person name="Mikhailova N."/>
            <person name="Flores G."/>
            <person name="Reysenbach A.-L."/>
            <person name="Woyke T."/>
        </authorList>
    </citation>
    <scope>NUCLEOTIDE SEQUENCE</scope>
    <source>
        <strain evidence="10">T469</strain>
    </source>
</reference>
<dbReference type="GO" id="GO:0004386">
    <property type="term" value="F:helicase activity"/>
    <property type="evidence" value="ECO:0007669"/>
    <property type="project" value="UniProtKB-KW"/>
</dbReference>
<evidence type="ECO:0000256" key="4">
    <source>
        <dbReference type="ARBA" id="ARBA00022806"/>
    </source>
</evidence>
<dbReference type="CDD" id="cd20075">
    <property type="entry name" value="XPF_nuclease_XPF_arch"/>
    <property type="match status" value="1"/>
</dbReference>
<dbReference type="GO" id="GO:0005524">
    <property type="term" value="F:ATP binding"/>
    <property type="evidence" value="ECO:0007669"/>
    <property type="project" value="UniProtKB-KW"/>
</dbReference>
<evidence type="ECO:0000259" key="8">
    <source>
        <dbReference type="PROSITE" id="PS51192"/>
    </source>
</evidence>
<dbReference type="InterPro" id="IPR001650">
    <property type="entry name" value="Helicase_C-like"/>
</dbReference>
<keyword evidence="11" id="KW-1185">Reference proteome</keyword>
<evidence type="ECO:0000256" key="3">
    <source>
        <dbReference type="ARBA" id="ARBA00022801"/>
    </source>
</evidence>
<dbReference type="KEGG" id="abi:Aboo_1103"/>
<keyword evidence="6" id="KW-0238">DNA-binding</keyword>
<dbReference type="NCBIfam" id="NF010337">
    <property type="entry name" value="PRK13766.1"/>
    <property type="match status" value="1"/>
</dbReference>
<evidence type="ECO:0000256" key="2">
    <source>
        <dbReference type="ARBA" id="ARBA00022763"/>
    </source>
</evidence>
<dbReference type="GO" id="GO:0006281">
    <property type="term" value="P:DNA repair"/>
    <property type="evidence" value="ECO:0007669"/>
    <property type="project" value="UniProtKB-KW"/>
</dbReference>
<dbReference type="FunFam" id="3.40.50.300:FF:001992">
    <property type="entry name" value="ATP-dependent RNA helicase, putative"/>
    <property type="match status" value="1"/>
</dbReference>
<dbReference type="GO" id="GO:0016787">
    <property type="term" value="F:hydrolase activity"/>
    <property type="evidence" value="ECO:0007669"/>
    <property type="project" value="UniProtKB-KW"/>
</dbReference>
<evidence type="ECO:0000256" key="6">
    <source>
        <dbReference type="ARBA" id="ARBA00023125"/>
    </source>
</evidence>
<dbReference type="AlphaFoldDB" id="D3T9Y3"/>
<feature type="domain" description="Helicase C-terminal" evidence="9">
    <location>
        <begin position="349"/>
        <end position="527"/>
    </location>
</feature>
<dbReference type="EMBL" id="CP001941">
    <property type="protein sequence ID" value="ADD08912.1"/>
    <property type="molecule type" value="Genomic_DNA"/>
</dbReference>
<evidence type="ECO:0000259" key="9">
    <source>
        <dbReference type="PROSITE" id="PS51194"/>
    </source>
</evidence>
<dbReference type="Proteomes" id="UP000001400">
    <property type="component" value="Chromosome"/>
</dbReference>
<dbReference type="SUPFAM" id="SSF47781">
    <property type="entry name" value="RuvA domain 2-like"/>
    <property type="match status" value="1"/>
</dbReference>
<dbReference type="Gene3D" id="1.10.150.20">
    <property type="entry name" value="5' to 3' exonuclease, C-terminal subdomain"/>
    <property type="match status" value="1"/>
</dbReference>
<dbReference type="SMART" id="SM00278">
    <property type="entry name" value="HhH1"/>
    <property type="match status" value="2"/>
</dbReference>
<dbReference type="RefSeq" id="WP_012997332.1">
    <property type="nucleotide sequence ID" value="NC_013926.1"/>
</dbReference>
<dbReference type="Pfam" id="PF02732">
    <property type="entry name" value="ERCC4"/>
    <property type="match status" value="1"/>
</dbReference>
<dbReference type="InterPro" id="IPR003583">
    <property type="entry name" value="Hlx-hairpin-Hlx_DNA-bd_motif"/>
</dbReference>
<organism evidence="10 11">
    <name type="scientific">Aciduliprofundum boonei (strain DSM 19572 / T469)</name>
    <dbReference type="NCBI Taxonomy" id="439481"/>
    <lineage>
        <taxon>Archaea</taxon>
        <taxon>Methanobacteriati</taxon>
        <taxon>Thermoplasmatota</taxon>
        <taxon>DHVE2 group</taxon>
        <taxon>Candidatus Aciduliprofundum</taxon>
    </lineage>
</organism>
<dbReference type="HOGENOM" id="CLU_002513_3_1_2"/>
<evidence type="ECO:0000313" key="10">
    <source>
        <dbReference type="EMBL" id="ADD08912.1"/>
    </source>
</evidence>
<dbReference type="GO" id="GO:0140097">
    <property type="term" value="F:catalytic activity, acting on DNA"/>
    <property type="evidence" value="ECO:0007669"/>
    <property type="project" value="UniProtKB-ARBA"/>
</dbReference>
<dbReference type="Pfam" id="PF21210">
    <property type="entry name" value="RNA_helicase_helical"/>
    <property type="match status" value="1"/>
</dbReference>
<dbReference type="InterPro" id="IPR011335">
    <property type="entry name" value="Restrct_endonuc-II-like"/>
</dbReference>
<dbReference type="SMART" id="SM00891">
    <property type="entry name" value="ERCC4"/>
    <property type="match status" value="1"/>
</dbReference>
<dbReference type="SUPFAM" id="SSF52540">
    <property type="entry name" value="P-loop containing nucleoside triphosphate hydrolases"/>
    <property type="match status" value="1"/>
</dbReference>
<dbReference type="InterPro" id="IPR011545">
    <property type="entry name" value="DEAD/DEAH_box_helicase_dom"/>
</dbReference>
<dbReference type="Pfam" id="PF00271">
    <property type="entry name" value="Helicase_C"/>
    <property type="match status" value="1"/>
</dbReference>
<dbReference type="Gene3D" id="1.20.1320.20">
    <property type="entry name" value="hef helicase domain"/>
    <property type="match status" value="1"/>
</dbReference>
<keyword evidence="5" id="KW-0067">ATP-binding</keyword>
<keyword evidence="7" id="KW-0234">DNA repair</keyword>
<dbReference type="InterPro" id="IPR041755">
    <property type="entry name" value="Hef_ID"/>
</dbReference>
<dbReference type="GO" id="GO:0003677">
    <property type="term" value="F:DNA binding"/>
    <property type="evidence" value="ECO:0007669"/>
    <property type="project" value="UniProtKB-KW"/>
</dbReference>
<dbReference type="CDD" id="cd12089">
    <property type="entry name" value="Hef_ID"/>
    <property type="match status" value="1"/>
</dbReference>
<dbReference type="PROSITE" id="PS51194">
    <property type="entry name" value="HELICASE_CTER"/>
    <property type="match status" value="1"/>
</dbReference>
<dbReference type="Pfam" id="PF14520">
    <property type="entry name" value="HHH_5"/>
    <property type="match status" value="1"/>
</dbReference>
<dbReference type="PANTHER" id="PTHR14025:SF20">
    <property type="entry name" value="FANCONI ANEMIA GROUP M PROTEIN"/>
    <property type="match status" value="1"/>
</dbReference>
<dbReference type="GO" id="GO:0004518">
    <property type="term" value="F:nuclease activity"/>
    <property type="evidence" value="ECO:0007669"/>
    <property type="project" value="InterPro"/>
</dbReference>
<evidence type="ECO:0000256" key="7">
    <source>
        <dbReference type="ARBA" id="ARBA00023204"/>
    </source>
</evidence>
<dbReference type="InterPro" id="IPR002464">
    <property type="entry name" value="DNA/RNA_helicase_DEAH_CS"/>
</dbReference>
<keyword evidence="3" id="KW-0378">Hydrolase</keyword>
<feature type="domain" description="Helicase ATP-binding" evidence="8">
    <location>
        <begin position="22"/>
        <end position="187"/>
    </location>
</feature>
<dbReference type="SMART" id="SM00487">
    <property type="entry name" value="DEXDc"/>
    <property type="match status" value="1"/>
</dbReference>
<name>D3T9Y3_ACIB4</name>
<evidence type="ECO:0000256" key="1">
    <source>
        <dbReference type="ARBA" id="ARBA00022741"/>
    </source>
</evidence>
<dbReference type="InterPro" id="IPR014001">
    <property type="entry name" value="Helicase_ATP-bd"/>
</dbReference>
<protein>
    <submittedName>
        <fullName evidence="10">DEAD/DEAH box helicase domain protein</fullName>
    </submittedName>
</protein>
<keyword evidence="4 10" id="KW-0347">Helicase</keyword>
<dbReference type="InterPro" id="IPR006166">
    <property type="entry name" value="ERCC4_domain"/>
</dbReference>
<dbReference type="PANTHER" id="PTHR14025">
    <property type="entry name" value="FANCONI ANEMIA GROUP M FANCM FAMILY MEMBER"/>
    <property type="match status" value="1"/>
</dbReference>
<evidence type="ECO:0000313" key="11">
    <source>
        <dbReference type="Proteomes" id="UP000001400"/>
    </source>
</evidence>
<keyword evidence="1" id="KW-0547">Nucleotide-binding</keyword>
<keyword evidence="2" id="KW-0227">DNA damage</keyword>
<dbReference type="PROSITE" id="PS51192">
    <property type="entry name" value="HELICASE_ATP_BIND_1"/>
    <property type="match status" value="1"/>
</dbReference>
<dbReference type="InterPro" id="IPR010994">
    <property type="entry name" value="RuvA_2-like"/>
</dbReference>
<proteinExistence type="predicted"/>
<dbReference type="SMART" id="SM00490">
    <property type="entry name" value="HELICc"/>
    <property type="match status" value="1"/>
</dbReference>
<dbReference type="InterPro" id="IPR027417">
    <property type="entry name" value="P-loop_NTPase"/>
</dbReference>
<dbReference type="SUPFAM" id="SSF52980">
    <property type="entry name" value="Restriction endonuclease-like"/>
    <property type="match status" value="1"/>
</dbReference>
<dbReference type="PROSITE" id="PS00690">
    <property type="entry name" value="DEAH_ATP_HELICASE"/>
    <property type="match status" value="1"/>
</dbReference>
<dbReference type="GeneID" id="8828062"/>
<sequence length="756" mass="86854">MYISHPLLRENAVEEREYQVSIAKSALRGNTLVVLPTGLGKTIIAILVLVEVLQKKGGKILFLAPTKPLVEQHARTIKKLTKIEDVIVLTGEVSRKKRKELYGSAKVVVATPQIIQNDIIAGELKIGDFSLVIFDEAHRAVGNYAYVYIAKKYRKSREDHLILGITASPGGDEEKIMEIIENLGIENVEIRTEEDKDVKKYVKGFKIKWIELPMPNEIRELYGKLKELYNSIITELRKFGLFSTLKKPTRRDVLRAQKIVQQEIKDGKSEFYQAAMLITMAIKIDYALEYLETQGFEAAYNYLLRIIEEGNSKGGSKAARTLVRDERFIEMMKIARKIEERKGDIENPKLNALRVIIRKELAENKDSRIIVFTHFRETAQLVANALNEVPGVRAARFVGQASKGEDKGLRQKEQVELVEKFKKGEYNVLVATSVAEEGLDIPATDMVIFYEPVPSEIRSIQRRGRTGRARIGKVVILTIKGTRDIAYLWSSRNKEKKMKNELLWLRMLLKDKLKNVEKREVMKEEKKKKGQLRLVDFEDSPKPIIYVDTREFRSNVVKYLSENYSIVAKQFEVGDYIISDRIAIERKKVDDFLDSLKDGRLFSQMVEMRRNYEVPILIIEGESLFIRGFHENSIYGALASIISDYKIPIIFTKDARETAKFIEALMRRELGERGEVSLRKEKRAMSTEERQRYIIESLPNVSAKLSQRLLEHFGSVKDVINAEVGELIQVKGIGRKTAEEIYDIVNKKYKKLNTKN</sequence>
<evidence type="ECO:0000256" key="5">
    <source>
        <dbReference type="ARBA" id="ARBA00022840"/>
    </source>
</evidence>
<dbReference type="Gene3D" id="3.40.50.300">
    <property type="entry name" value="P-loop containing nucleotide triphosphate hydrolases"/>
    <property type="match status" value="2"/>
</dbReference>
<dbReference type="Gene3D" id="3.40.50.10130">
    <property type="match status" value="1"/>
</dbReference>